<feature type="transmembrane region" description="Helical" evidence="3">
    <location>
        <begin position="12"/>
        <end position="29"/>
    </location>
</feature>
<keyword evidence="7" id="KW-1185">Reference proteome</keyword>
<protein>
    <submittedName>
        <fullName evidence="6">Uncharacterized protein</fullName>
    </submittedName>
</protein>
<evidence type="ECO:0000313" key="7">
    <source>
        <dbReference type="Proteomes" id="UP001187471"/>
    </source>
</evidence>
<dbReference type="GO" id="GO:0033962">
    <property type="term" value="P:P-body assembly"/>
    <property type="evidence" value="ECO:0007669"/>
    <property type="project" value="TreeGrafter"/>
</dbReference>
<dbReference type="Pfam" id="PF09532">
    <property type="entry name" value="FDF"/>
    <property type="match status" value="1"/>
</dbReference>
<dbReference type="SMART" id="SM01199">
    <property type="entry name" value="FDF"/>
    <property type="match status" value="1"/>
</dbReference>
<dbReference type="PROSITE" id="PS51513">
    <property type="entry name" value="FFD"/>
    <property type="match status" value="1"/>
</dbReference>
<evidence type="ECO:0000259" key="5">
    <source>
        <dbReference type="PROSITE" id="PS51513"/>
    </source>
</evidence>
<name>A0AA88RLZ7_9ASTE</name>
<dbReference type="PANTHER" id="PTHR13586:SF23">
    <property type="entry name" value="DECAPPING 5-LIKE PROTEIN-RELATED"/>
    <property type="match status" value="1"/>
</dbReference>
<feature type="short sequence motif" description="FFD box" evidence="1">
    <location>
        <begin position="547"/>
        <end position="562"/>
    </location>
</feature>
<keyword evidence="3" id="KW-0812">Transmembrane</keyword>
<keyword evidence="3" id="KW-0472">Membrane</keyword>
<accession>A0AA88RLZ7</accession>
<evidence type="ECO:0000256" key="1">
    <source>
        <dbReference type="PROSITE-ProRule" id="PRU00846"/>
    </source>
</evidence>
<dbReference type="AlphaFoldDB" id="A0AA88RLZ7"/>
<comment type="caution">
    <text evidence="6">The sequence shown here is derived from an EMBL/GenBank/DDBJ whole genome shotgun (WGS) entry which is preliminary data.</text>
</comment>
<feature type="compositionally biased region" description="Polar residues" evidence="2">
    <location>
        <begin position="454"/>
        <end position="468"/>
    </location>
</feature>
<gene>
    <name evidence="6" type="ORF">RJ640_015040</name>
</gene>
<keyword evidence="3" id="KW-1133">Transmembrane helix</keyword>
<organism evidence="6 7">
    <name type="scientific">Escallonia rubra</name>
    <dbReference type="NCBI Taxonomy" id="112253"/>
    <lineage>
        <taxon>Eukaryota</taxon>
        <taxon>Viridiplantae</taxon>
        <taxon>Streptophyta</taxon>
        <taxon>Embryophyta</taxon>
        <taxon>Tracheophyta</taxon>
        <taxon>Spermatophyta</taxon>
        <taxon>Magnoliopsida</taxon>
        <taxon>eudicotyledons</taxon>
        <taxon>Gunneridae</taxon>
        <taxon>Pentapetalae</taxon>
        <taxon>asterids</taxon>
        <taxon>campanulids</taxon>
        <taxon>Escalloniales</taxon>
        <taxon>Escalloniaceae</taxon>
        <taxon>Escallonia</taxon>
    </lineage>
</organism>
<feature type="region of interest" description="Disordered" evidence="2">
    <location>
        <begin position="454"/>
        <end position="480"/>
    </location>
</feature>
<dbReference type="SUPFAM" id="SSF50182">
    <property type="entry name" value="Sm-like ribonucleoproteins"/>
    <property type="match status" value="1"/>
</dbReference>
<feature type="domain" description="FFD box profile" evidence="5">
    <location>
        <begin position="547"/>
        <end position="562"/>
    </location>
</feature>
<dbReference type="PANTHER" id="PTHR13586">
    <property type="entry name" value="SCD6 PROTEIN-RELATED"/>
    <property type="match status" value="1"/>
</dbReference>
<proteinExistence type="predicted"/>
<dbReference type="PROSITE" id="PS51512">
    <property type="entry name" value="DFDF"/>
    <property type="match status" value="1"/>
</dbReference>
<feature type="compositionally biased region" description="Low complexity" evidence="2">
    <location>
        <begin position="255"/>
        <end position="268"/>
    </location>
</feature>
<dbReference type="InterPro" id="IPR019050">
    <property type="entry name" value="FDF_dom"/>
</dbReference>
<evidence type="ECO:0000259" key="4">
    <source>
        <dbReference type="PROSITE" id="PS51512"/>
    </source>
</evidence>
<dbReference type="InterPro" id="IPR025761">
    <property type="entry name" value="FFD_box"/>
</dbReference>
<dbReference type="EMBL" id="JAVXUO010000951">
    <property type="protein sequence ID" value="KAK2987698.1"/>
    <property type="molecule type" value="Genomic_DNA"/>
</dbReference>
<dbReference type="GO" id="GO:0034063">
    <property type="term" value="P:stress granule assembly"/>
    <property type="evidence" value="ECO:0007669"/>
    <property type="project" value="TreeGrafter"/>
</dbReference>
<dbReference type="InterPro" id="IPR025609">
    <property type="entry name" value="Lsm14-like_N"/>
</dbReference>
<feature type="region of interest" description="Disordered" evidence="2">
    <location>
        <begin position="520"/>
        <end position="544"/>
    </location>
</feature>
<sequence length="620" mass="67415">MSTNGLRTDHETLAAAVLIVIVIAVRSYGTEGRRKGGVQVPPSDQLYEHILFRGGDIKFCPFESWFLYGILQLSENIYVLYRKMTKKLVCFSILNILTKAVKAQMGPNQNRQGSLHIGARLIGLQKSAWKAVEELGFGVVKFGEEGDSADGVWVEGGGGSWSGEGGGGAFKLERISKDLKKEQGKNPMDRWEYYDLQVKLSPAAQTEDLMHNDPAIIQSNCALGPLSSSKSASTSGGSLTEFSCYKETPALISRPYPGKSPPYSSGGPTVQNTSETSFTLPKSWQEHDGRSRSIPYAPHHTPPFLPTSATATQFPGRMENYLQAPSTQMSTSIGLTSNGVTPGLSVFTANHVYMNGRPSLTPEQYPTPLSDMPSSLSANVPLPSHPKVLTPDRLNMTSFPTSHQDMSTIVGELGSDHITARPVQASANFASSSPLPKLDRLLQPRLSAVSHTQKTYLGPQGQNNTRSMQAPQLPLPPPTQQPRYPLQFTEEFDFVAMNDKFKKDEVWGILGKANQRDRTEGLKKDGLGQSLGDNVGNGLGPKVNTKPAYNKDEFFDTISCHSLATGTGNGQNRFPEQAKLGSERTHPDYGGYRRGYGTVERRAVVVGPLVRVRAGAAELA</sequence>
<dbReference type="Pfam" id="PF12701">
    <property type="entry name" value="LSM14"/>
    <property type="match status" value="1"/>
</dbReference>
<feature type="region of interest" description="Disordered" evidence="2">
    <location>
        <begin position="255"/>
        <end position="276"/>
    </location>
</feature>
<evidence type="ECO:0000313" key="6">
    <source>
        <dbReference type="EMBL" id="KAK2987698.1"/>
    </source>
</evidence>
<dbReference type="Proteomes" id="UP001187471">
    <property type="component" value="Unassembled WGS sequence"/>
</dbReference>
<evidence type="ECO:0000256" key="3">
    <source>
        <dbReference type="SAM" id="Phobius"/>
    </source>
</evidence>
<feature type="domain" description="DFDF" evidence="4">
    <location>
        <begin position="480"/>
        <end position="516"/>
    </location>
</feature>
<dbReference type="Gene3D" id="2.30.30.100">
    <property type="match status" value="1"/>
</dbReference>
<reference evidence="6" key="1">
    <citation type="submission" date="2022-12" db="EMBL/GenBank/DDBJ databases">
        <title>Draft genome assemblies for two species of Escallonia (Escalloniales).</title>
        <authorList>
            <person name="Chanderbali A."/>
            <person name="Dervinis C."/>
            <person name="Anghel I."/>
            <person name="Soltis D."/>
            <person name="Soltis P."/>
            <person name="Zapata F."/>
        </authorList>
    </citation>
    <scope>NUCLEOTIDE SEQUENCE</scope>
    <source>
        <strain evidence="6">UCBG92.1500</strain>
        <tissue evidence="6">Leaf</tissue>
    </source>
</reference>
<dbReference type="InterPro" id="IPR025762">
    <property type="entry name" value="DFDF"/>
</dbReference>
<evidence type="ECO:0000256" key="2">
    <source>
        <dbReference type="SAM" id="MobiDB-lite"/>
    </source>
</evidence>
<dbReference type="GO" id="GO:0003729">
    <property type="term" value="F:mRNA binding"/>
    <property type="evidence" value="ECO:0007669"/>
    <property type="project" value="TreeGrafter"/>
</dbReference>
<dbReference type="InterPro" id="IPR010920">
    <property type="entry name" value="LSM_dom_sf"/>
</dbReference>
<dbReference type="GO" id="GO:0000932">
    <property type="term" value="C:P-body"/>
    <property type="evidence" value="ECO:0007669"/>
    <property type="project" value="TreeGrafter"/>
</dbReference>